<keyword evidence="4" id="KW-1185">Reference proteome</keyword>
<feature type="compositionally biased region" description="Basic and acidic residues" evidence="2">
    <location>
        <begin position="227"/>
        <end position="244"/>
    </location>
</feature>
<evidence type="ECO:0000313" key="3">
    <source>
        <dbReference type="EMBL" id="KAK1794559.1"/>
    </source>
</evidence>
<organism evidence="3 4">
    <name type="scientific">Electrophorus voltai</name>
    <dbReference type="NCBI Taxonomy" id="2609070"/>
    <lineage>
        <taxon>Eukaryota</taxon>
        <taxon>Metazoa</taxon>
        <taxon>Chordata</taxon>
        <taxon>Craniata</taxon>
        <taxon>Vertebrata</taxon>
        <taxon>Euteleostomi</taxon>
        <taxon>Actinopterygii</taxon>
        <taxon>Neopterygii</taxon>
        <taxon>Teleostei</taxon>
        <taxon>Ostariophysi</taxon>
        <taxon>Gymnotiformes</taxon>
        <taxon>Gymnotoidei</taxon>
        <taxon>Gymnotidae</taxon>
        <taxon>Electrophorus</taxon>
    </lineage>
</organism>
<name>A0AAD8ZAB5_9TELE</name>
<sequence>MPESCPARRPRPDDVEACQAAGGGRPRCADPPLRRSRASSVRTCKGRLTQFGRLRPELPFELAAPWRRCPGHQEDGRAGLVTSGSGADGTFWTMVPVSRRRLGSRVSLLGVTAQDVVLRCPPGRPPPRMSCWSPCCLNACTYCKTKHARGSLASYSVVELVERARQSFQGHDIKLRYQNPTIITVIMFNSIVVTHCNRFPVTCVENSRAPIRARRTSLRGAPYSSGPDRDDLYGNRTRNHESAA</sequence>
<reference evidence="3" key="1">
    <citation type="submission" date="2023-03" db="EMBL/GenBank/DDBJ databases">
        <title>Electrophorus voltai genome.</title>
        <authorList>
            <person name="Bian C."/>
        </authorList>
    </citation>
    <scope>NUCLEOTIDE SEQUENCE</scope>
    <source>
        <strain evidence="3">CB-2022</strain>
        <tissue evidence="3">Muscle</tissue>
    </source>
</reference>
<evidence type="ECO:0000313" key="4">
    <source>
        <dbReference type="Proteomes" id="UP001239994"/>
    </source>
</evidence>
<proteinExistence type="predicted"/>
<protein>
    <submittedName>
        <fullName evidence="3">Uncharacterized protein</fullName>
    </submittedName>
</protein>
<gene>
    <name evidence="3" type="ORF">P4O66_001284</name>
</gene>
<dbReference type="PANTHER" id="PTHR11918">
    <property type="entry name" value="RADICAL SAM PROTEINS"/>
    <property type="match status" value="1"/>
</dbReference>
<evidence type="ECO:0000256" key="2">
    <source>
        <dbReference type="SAM" id="MobiDB-lite"/>
    </source>
</evidence>
<comment type="caution">
    <text evidence="3">The sequence shown here is derived from an EMBL/GenBank/DDBJ whole genome shotgun (WGS) entry which is preliminary data.</text>
</comment>
<dbReference type="EMBL" id="JAROKS010000016">
    <property type="protein sequence ID" value="KAK1794559.1"/>
    <property type="molecule type" value="Genomic_DNA"/>
</dbReference>
<dbReference type="PANTHER" id="PTHR11918:SF45">
    <property type="entry name" value="THREONYLCARBAMOYLADENOSINE TRNA METHYLTHIOTRANSFERASE"/>
    <property type="match status" value="1"/>
</dbReference>
<accession>A0AAD8ZAB5</accession>
<dbReference type="GO" id="GO:0035598">
    <property type="term" value="F:tRNA (N(6)-L-threonylcarbamoyladenosine(37)-C(2))-methylthiotransferase activity"/>
    <property type="evidence" value="ECO:0007669"/>
    <property type="project" value="TreeGrafter"/>
</dbReference>
<dbReference type="GO" id="GO:0005783">
    <property type="term" value="C:endoplasmic reticulum"/>
    <property type="evidence" value="ECO:0007669"/>
    <property type="project" value="TreeGrafter"/>
</dbReference>
<dbReference type="AlphaFoldDB" id="A0AAD8ZAB5"/>
<evidence type="ECO:0000256" key="1">
    <source>
        <dbReference type="ARBA" id="ARBA00022679"/>
    </source>
</evidence>
<feature type="region of interest" description="Disordered" evidence="2">
    <location>
        <begin position="1"/>
        <end position="34"/>
    </location>
</feature>
<keyword evidence="1" id="KW-0808">Transferase</keyword>
<dbReference type="Gene3D" id="3.30.750.210">
    <property type="match status" value="1"/>
</dbReference>
<feature type="region of interest" description="Disordered" evidence="2">
    <location>
        <begin position="215"/>
        <end position="244"/>
    </location>
</feature>
<dbReference type="Proteomes" id="UP001239994">
    <property type="component" value="Unassembled WGS sequence"/>
</dbReference>